<gene>
    <name evidence="1" type="ORF">DKB62_09830</name>
</gene>
<keyword evidence="2" id="KW-1185">Reference proteome</keyword>
<dbReference type="Gene3D" id="1.10.3210.10">
    <property type="entry name" value="Hypothetical protein af1432"/>
    <property type="match status" value="1"/>
</dbReference>
<evidence type="ECO:0000313" key="2">
    <source>
        <dbReference type="Proteomes" id="UP000254337"/>
    </source>
</evidence>
<dbReference type="SUPFAM" id="SSF109604">
    <property type="entry name" value="HD-domain/PDEase-like"/>
    <property type="match status" value="1"/>
</dbReference>
<name>A0A346B145_9FIRM</name>
<dbReference type="OrthoDB" id="357543at2"/>
<organism evidence="1 2">
    <name type="scientific">Megasphaera stantonii</name>
    <dbReference type="NCBI Taxonomy" id="2144175"/>
    <lineage>
        <taxon>Bacteria</taxon>
        <taxon>Bacillati</taxon>
        <taxon>Bacillota</taxon>
        <taxon>Negativicutes</taxon>
        <taxon>Veillonellales</taxon>
        <taxon>Veillonellaceae</taxon>
        <taxon>Megasphaera</taxon>
    </lineage>
</organism>
<sequence length="202" mass="23287">MTEKESWENIKDAFGQIVDQRIERKGISDLLFWLENETDFFTAPASTRFHGAYAGGLAMHSIHVCQRLIQLCRTYNIGNKVSIAIVSLFHDVCKANFYGVEMRNRKNEETGRWEKVPFYTIQDQFPAGHGEKSVMLIQRFMPLTNEEIMAINWHMGFSDARAQGYAGMNAVSAAFEKYPLALLLHFADMQATYWDEKTQEEE</sequence>
<keyword evidence="1" id="KW-0378">Hydrolase</keyword>
<reference evidence="1 2" key="1">
    <citation type="submission" date="2018-05" db="EMBL/GenBank/DDBJ databases">
        <title>Complete genome sequence of Megasphaera sp. AJH120T, isolated from the ceca of a chicken.</title>
        <authorList>
            <person name="Maki J."/>
            <person name="Looft T."/>
        </authorList>
    </citation>
    <scope>NUCLEOTIDE SEQUENCE [LARGE SCALE GENOMIC DNA]</scope>
    <source>
        <strain evidence="1 2">AJH120</strain>
    </source>
</reference>
<dbReference type="EMBL" id="CP029462">
    <property type="protein sequence ID" value="AXL21838.1"/>
    <property type="molecule type" value="Genomic_DNA"/>
</dbReference>
<dbReference type="AlphaFoldDB" id="A0A346B145"/>
<protein>
    <submittedName>
        <fullName evidence="1">Hydrolase</fullName>
    </submittedName>
</protein>
<dbReference type="Proteomes" id="UP000254337">
    <property type="component" value="Chromosome"/>
</dbReference>
<evidence type="ECO:0000313" key="1">
    <source>
        <dbReference type="EMBL" id="AXL21838.1"/>
    </source>
</evidence>
<accession>A0A346B145</accession>
<dbReference type="KEGG" id="meg:DKB62_09830"/>
<dbReference type="GO" id="GO:0016787">
    <property type="term" value="F:hydrolase activity"/>
    <property type="evidence" value="ECO:0007669"/>
    <property type="project" value="UniProtKB-KW"/>
</dbReference>
<dbReference type="RefSeq" id="WP_107196350.1">
    <property type="nucleotide sequence ID" value="NZ_CP029462.1"/>
</dbReference>
<proteinExistence type="predicted"/>